<evidence type="ECO:0000313" key="8">
    <source>
        <dbReference type="Proteomes" id="UP000243975"/>
    </source>
</evidence>
<name>A0A103YDX6_CYNCS</name>
<dbReference type="InterPro" id="IPR002645">
    <property type="entry name" value="STAS_dom"/>
</dbReference>
<organism evidence="7 8">
    <name type="scientific">Cynara cardunculus var. scolymus</name>
    <name type="common">Globe artichoke</name>
    <name type="synonym">Cynara scolymus</name>
    <dbReference type="NCBI Taxonomy" id="59895"/>
    <lineage>
        <taxon>Eukaryota</taxon>
        <taxon>Viridiplantae</taxon>
        <taxon>Streptophyta</taxon>
        <taxon>Embryophyta</taxon>
        <taxon>Tracheophyta</taxon>
        <taxon>Spermatophyta</taxon>
        <taxon>Magnoliopsida</taxon>
        <taxon>eudicotyledons</taxon>
        <taxon>Gunneridae</taxon>
        <taxon>Pentapetalae</taxon>
        <taxon>asterids</taxon>
        <taxon>campanulids</taxon>
        <taxon>Asterales</taxon>
        <taxon>Asteraceae</taxon>
        <taxon>Carduoideae</taxon>
        <taxon>Cardueae</taxon>
        <taxon>Carduinae</taxon>
        <taxon>Cynara</taxon>
    </lineage>
</organism>
<feature type="transmembrane region" description="Helical" evidence="5">
    <location>
        <begin position="406"/>
        <end position="426"/>
    </location>
</feature>
<feature type="domain" description="STAS" evidence="6">
    <location>
        <begin position="573"/>
        <end position="678"/>
    </location>
</feature>
<dbReference type="CDD" id="cd07042">
    <property type="entry name" value="STAS_SulP_like_sulfate_transporter"/>
    <property type="match status" value="1"/>
</dbReference>
<sequence>MTSPTPVAHHVLSIERHDAQQQKSPELEFHVSNQRANWVLNSPDPPGFCQHIFGLIKKNVFPHRNSTPSSSSSQKKQPPSARLIAVLSNIFPVLSWGRNYKASKFKNDLIAGLTLASLSIPQAQISHLKYTLKHTKSPCRKSFSLLTSCRVLDGSVVPPLIYSVMGTSQELAIGPVAVVSLLISSMISKLVDPMADPVSYRKLVFTVTFFAGSFQALFGLLRLGFLIDFLSHAAIVGFMAGAAIVIGLQQLKSLLGISHFTTKTDIVSVLGAVAKSLHTSVRFHNWYPLNFVLGCSFLIFILITRFIGKRNKKLFWLPAISPVISVILSTLIVYLTRADDHGVKIIKHFKGGLNPSSVNQLEFNGPHLGQAAKIGFICAIIALTEAVAVGRSFASIKGYNLDGNKEMLAMGFMNIAGSMSSCYVATGSFSRTAVNFSAGCQSTVSNIVMAITVFISLQLLTKLLYYTPLAILASIILSALPGLIDYNEAYHIWKVDKLDFLACAGAFFGVLFASVEIGLLVAVSISFGRLILNSIKPGIEEMGRLPGTDIFCDRAQYPRVLDVSGVRIIRLNSGSFCFANANSIKERITRCVTKEDEKEETKKTINGIILDMSSVMSIDSSGIIALEEIHTKLVSRNIHLAIANPRWKVIHKLKVGGFVKKAGSACIFLTVNEAVDACLNPSSIGLGNC</sequence>
<dbReference type="InterPro" id="IPR001902">
    <property type="entry name" value="SLC26A/SulP_fam"/>
</dbReference>
<dbReference type="GO" id="GO:0016020">
    <property type="term" value="C:membrane"/>
    <property type="evidence" value="ECO:0007669"/>
    <property type="project" value="UniProtKB-SubCell"/>
</dbReference>
<evidence type="ECO:0000256" key="4">
    <source>
        <dbReference type="ARBA" id="ARBA00023136"/>
    </source>
</evidence>
<dbReference type="Proteomes" id="UP000243975">
    <property type="component" value="Unassembled WGS sequence"/>
</dbReference>
<proteinExistence type="predicted"/>
<feature type="transmembrane region" description="Helical" evidence="5">
    <location>
        <begin position="374"/>
        <end position="394"/>
    </location>
</feature>
<protein>
    <recommendedName>
        <fullName evidence="6">STAS domain-containing protein</fullName>
    </recommendedName>
</protein>
<dbReference type="AlphaFoldDB" id="A0A103YDX6"/>
<keyword evidence="2 5" id="KW-0812">Transmembrane</keyword>
<evidence type="ECO:0000256" key="2">
    <source>
        <dbReference type="ARBA" id="ARBA00022692"/>
    </source>
</evidence>
<dbReference type="Pfam" id="PF01740">
    <property type="entry name" value="STAS"/>
    <property type="match status" value="1"/>
</dbReference>
<evidence type="ECO:0000256" key="3">
    <source>
        <dbReference type="ARBA" id="ARBA00022989"/>
    </source>
</evidence>
<dbReference type="NCBIfam" id="TIGR00815">
    <property type="entry name" value="sulP"/>
    <property type="match status" value="1"/>
</dbReference>
<dbReference type="Pfam" id="PF00916">
    <property type="entry name" value="Sulfate_transp"/>
    <property type="match status" value="1"/>
</dbReference>
<feature type="transmembrane region" description="Helical" evidence="5">
    <location>
        <begin position="432"/>
        <end position="456"/>
    </location>
</feature>
<accession>A0A103YDX6</accession>
<feature type="transmembrane region" description="Helical" evidence="5">
    <location>
        <begin position="229"/>
        <end position="248"/>
    </location>
</feature>
<feature type="transmembrane region" description="Helical" evidence="5">
    <location>
        <begin position="314"/>
        <end position="335"/>
    </location>
</feature>
<feature type="transmembrane region" description="Helical" evidence="5">
    <location>
        <begin position="203"/>
        <end position="223"/>
    </location>
</feature>
<keyword evidence="8" id="KW-1185">Reference proteome</keyword>
<feature type="transmembrane region" description="Helical" evidence="5">
    <location>
        <begin position="463"/>
        <end position="484"/>
    </location>
</feature>
<dbReference type="STRING" id="59895.A0A103YDX6"/>
<feature type="transmembrane region" description="Helical" evidence="5">
    <location>
        <begin position="171"/>
        <end position="191"/>
    </location>
</feature>
<evidence type="ECO:0000256" key="5">
    <source>
        <dbReference type="SAM" id="Phobius"/>
    </source>
</evidence>
<comment type="caution">
    <text evidence="7">The sequence shown here is derived from an EMBL/GenBank/DDBJ whole genome shotgun (WGS) entry which is preliminary data.</text>
</comment>
<dbReference type="InterPro" id="IPR036513">
    <property type="entry name" value="STAS_dom_sf"/>
</dbReference>
<comment type="subcellular location">
    <subcellularLocation>
        <location evidence="1">Membrane</location>
        <topology evidence="1">Multi-pass membrane protein</topology>
    </subcellularLocation>
</comment>
<dbReference type="Gene3D" id="3.30.750.24">
    <property type="entry name" value="STAS domain"/>
    <property type="match status" value="1"/>
</dbReference>
<evidence type="ECO:0000313" key="7">
    <source>
        <dbReference type="EMBL" id="KVI07313.1"/>
    </source>
</evidence>
<dbReference type="EMBL" id="LEKV01001508">
    <property type="protein sequence ID" value="KVI07313.1"/>
    <property type="molecule type" value="Genomic_DNA"/>
</dbReference>
<dbReference type="GO" id="GO:0055085">
    <property type="term" value="P:transmembrane transport"/>
    <property type="evidence" value="ECO:0007669"/>
    <property type="project" value="InterPro"/>
</dbReference>
<dbReference type="Gramene" id="KVI07313">
    <property type="protein sequence ID" value="KVI07313"/>
    <property type="gene ID" value="Ccrd_014378"/>
</dbReference>
<feature type="transmembrane region" description="Helical" evidence="5">
    <location>
        <begin position="504"/>
        <end position="532"/>
    </location>
</feature>
<gene>
    <name evidence="7" type="ORF">Ccrd_014378</name>
</gene>
<dbReference type="InterPro" id="IPR011547">
    <property type="entry name" value="SLC26A/SulP_dom"/>
</dbReference>
<dbReference type="PANTHER" id="PTHR11814">
    <property type="entry name" value="SULFATE TRANSPORTER"/>
    <property type="match status" value="1"/>
</dbReference>
<dbReference type="PROSITE" id="PS50801">
    <property type="entry name" value="STAS"/>
    <property type="match status" value="1"/>
</dbReference>
<keyword evidence="3 5" id="KW-1133">Transmembrane helix</keyword>
<feature type="transmembrane region" description="Helical" evidence="5">
    <location>
        <begin position="286"/>
        <end position="307"/>
    </location>
</feature>
<dbReference type="OMA" id="RLRLGCW"/>
<evidence type="ECO:0000256" key="1">
    <source>
        <dbReference type="ARBA" id="ARBA00004141"/>
    </source>
</evidence>
<evidence type="ECO:0000259" key="6">
    <source>
        <dbReference type="PROSITE" id="PS50801"/>
    </source>
</evidence>
<dbReference type="SUPFAM" id="SSF52091">
    <property type="entry name" value="SpoIIaa-like"/>
    <property type="match status" value="1"/>
</dbReference>
<reference evidence="7 8" key="1">
    <citation type="journal article" date="2016" name="Sci. Rep.">
        <title>The genome sequence of the outbreeding globe artichoke constructed de novo incorporating a phase-aware low-pass sequencing strategy of F1 progeny.</title>
        <authorList>
            <person name="Scaglione D."/>
            <person name="Reyes-Chin-Wo S."/>
            <person name="Acquadro A."/>
            <person name="Froenicke L."/>
            <person name="Portis E."/>
            <person name="Beitel C."/>
            <person name="Tirone M."/>
            <person name="Mauro R."/>
            <person name="Lo Monaco A."/>
            <person name="Mauromicale G."/>
            <person name="Faccioli P."/>
            <person name="Cattivelli L."/>
            <person name="Rieseberg L."/>
            <person name="Michelmore R."/>
            <person name="Lanteri S."/>
        </authorList>
    </citation>
    <scope>NUCLEOTIDE SEQUENCE [LARGE SCALE GENOMIC DNA]</scope>
    <source>
        <strain evidence="7">2C</strain>
    </source>
</reference>
<keyword evidence="4 5" id="KW-0472">Membrane</keyword>